<dbReference type="InterPro" id="IPR051335">
    <property type="entry name" value="Alanyl-tRNA_Editing_Enzymes"/>
</dbReference>
<dbReference type="SUPFAM" id="SSF55186">
    <property type="entry name" value="ThrRS/AlaRS common domain"/>
    <property type="match status" value="1"/>
</dbReference>
<dbReference type="InterPro" id="IPR018163">
    <property type="entry name" value="Thr/Ala-tRNA-synth_IIc_edit"/>
</dbReference>
<name>A0ABS6JSP4_9BACI</name>
<dbReference type="EMBL" id="JAHQCR010000036">
    <property type="protein sequence ID" value="MBU9721592.1"/>
    <property type="molecule type" value="Genomic_DNA"/>
</dbReference>
<sequence length="417" mass="47024">METRKLYYEDPYIKKFSTRVLEQKQEEATGNWYVVLQETAFYPTGGGQPCDRGLIQGKPVTQVEEIDGEIRHYVGSPIEGETVTVDCTIEWERRFDHMQHHTGQHILSAAFVSTMDIDTVGFHLGEEVCTIDLDTATLTDDNLKKAELLSNQIILENRVIETKWVSQEELADYPLRKQPKVKEAIRLVIIPEFDYNGCGGTHPLGTGQVSAIKILGTERMRGKVRVKFVCGNRVLRQLHGKQEIVQRLTDHLNAPEEGLVEAVERLLLKEKELISAIDEKMELLLEYEVNDLLNSGEVVQWSEGQGNSDESLEDELFLVKKRYQDRSVKEMQKLAGMLIEKRESAAVILLNETTEGFQYVCARGNKVSKPNLKEKSPDILNLIDGKGGGRESQIQGGGSKTMTGEAFLEKMVNIITS</sequence>
<evidence type="ECO:0000259" key="5">
    <source>
        <dbReference type="PROSITE" id="PS50860"/>
    </source>
</evidence>
<comment type="caution">
    <text evidence="6">The sequence shown here is derived from an EMBL/GenBank/DDBJ whole genome shotgun (WGS) entry which is preliminary data.</text>
</comment>
<dbReference type="SUPFAM" id="SSF50447">
    <property type="entry name" value="Translation proteins"/>
    <property type="match status" value="1"/>
</dbReference>
<evidence type="ECO:0000256" key="4">
    <source>
        <dbReference type="ARBA" id="ARBA00022833"/>
    </source>
</evidence>
<evidence type="ECO:0000256" key="1">
    <source>
        <dbReference type="ARBA" id="ARBA00001947"/>
    </source>
</evidence>
<dbReference type="Proteomes" id="UP000790580">
    <property type="component" value="Unassembled WGS sequence"/>
</dbReference>
<organism evidence="6 7">
    <name type="scientific">Evansella alkalicola</name>
    <dbReference type="NCBI Taxonomy" id="745819"/>
    <lineage>
        <taxon>Bacteria</taxon>
        <taxon>Bacillati</taxon>
        <taxon>Bacillota</taxon>
        <taxon>Bacilli</taxon>
        <taxon>Bacillales</taxon>
        <taxon>Bacillaceae</taxon>
        <taxon>Evansella</taxon>
    </lineage>
</organism>
<keyword evidence="7" id="KW-1185">Reference proteome</keyword>
<dbReference type="InterPro" id="IPR012947">
    <property type="entry name" value="tRNA_SAD"/>
</dbReference>
<comment type="subcellular location">
    <subcellularLocation>
        <location evidence="2">Cytoplasm</location>
    </subcellularLocation>
</comment>
<feature type="domain" description="Alanyl-transfer RNA synthetases family profile" evidence="5">
    <location>
        <begin position="1"/>
        <end position="240"/>
    </location>
</feature>
<dbReference type="RefSeq" id="WP_088076662.1">
    <property type="nucleotide sequence ID" value="NZ_JAHQCR010000036.1"/>
</dbReference>
<evidence type="ECO:0000256" key="3">
    <source>
        <dbReference type="ARBA" id="ARBA00022723"/>
    </source>
</evidence>
<proteinExistence type="predicted"/>
<comment type="cofactor">
    <cofactor evidence="1">
        <name>Zn(2+)</name>
        <dbReference type="ChEBI" id="CHEBI:29105"/>
    </cofactor>
</comment>
<dbReference type="InterPro" id="IPR009000">
    <property type="entry name" value="Transl_B-barrel_sf"/>
</dbReference>
<evidence type="ECO:0000313" key="7">
    <source>
        <dbReference type="Proteomes" id="UP000790580"/>
    </source>
</evidence>
<evidence type="ECO:0000256" key="2">
    <source>
        <dbReference type="ARBA" id="ARBA00004496"/>
    </source>
</evidence>
<protein>
    <submittedName>
        <fullName evidence="6">Alanyl-tRNA editing protein</fullName>
    </submittedName>
</protein>
<dbReference type="Gene3D" id="3.10.310.40">
    <property type="match status" value="1"/>
</dbReference>
<accession>A0ABS6JSP4</accession>
<dbReference type="SMART" id="SM00863">
    <property type="entry name" value="tRNA_SAD"/>
    <property type="match status" value="1"/>
</dbReference>
<dbReference type="InterPro" id="IPR018165">
    <property type="entry name" value="Ala-tRNA-synth_IIc_core"/>
</dbReference>
<dbReference type="PROSITE" id="PS50860">
    <property type="entry name" value="AA_TRNA_LIGASE_II_ALA"/>
    <property type="match status" value="1"/>
</dbReference>
<dbReference type="PANTHER" id="PTHR43462:SF1">
    <property type="entry name" value="ALANYL-TRNA EDITING PROTEIN AARSD1"/>
    <property type="match status" value="1"/>
</dbReference>
<keyword evidence="4" id="KW-0862">Zinc</keyword>
<dbReference type="Gene3D" id="2.40.30.130">
    <property type="match status" value="1"/>
</dbReference>
<dbReference type="PANTHER" id="PTHR43462">
    <property type="entry name" value="ALANYL-TRNA EDITING PROTEIN"/>
    <property type="match status" value="1"/>
</dbReference>
<reference evidence="6 7" key="1">
    <citation type="submission" date="2021-06" db="EMBL/GenBank/DDBJ databases">
        <title>Bacillus sp. RD4P76, an endophyte from a halophyte.</title>
        <authorList>
            <person name="Sun J.-Q."/>
        </authorList>
    </citation>
    <scope>NUCLEOTIDE SEQUENCE [LARGE SCALE GENOMIC DNA]</scope>
    <source>
        <strain evidence="6 7">JCM 17098</strain>
    </source>
</reference>
<evidence type="ECO:0000313" key="6">
    <source>
        <dbReference type="EMBL" id="MBU9721592.1"/>
    </source>
</evidence>
<gene>
    <name evidence="6" type="ORF">KS407_09055</name>
</gene>
<keyword evidence="3" id="KW-0479">Metal-binding</keyword>
<dbReference type="Pfam" id="PF07973">
    <property type="entry name" value="tRNA_SAD"/>
    <property type="match status" value="1"/>
</dbReference>
<dbReference type="Gene3D" id="3.30.980.10">
    <property type="entry name" value="Threonyl-trna Synthetase, Chain A, domain 2"/>
    <property type="match status" value="1"/>
</dbReference>